<dbReference type="Proteomes" id="UP000244092">
    <property type="component" value="Unassembled WGS sequence"/>
</dbReference>
<sequence>MIGVSHLLPAAFRYGVGAGKLPLENRRIWRNSKITFNPERMRIR</sequence>
<dbReference type="EMBL" id="QBKU01000012">
    <property type="protein sequence ID" value="PTX72219.1"/>
    <property type="molecule type" value="Genomic_DNA"/>
</dbReference>
<gene>
    <name evidence="1" type="ORF">C8N31_11236</name>
</gene>
<dbReference type="AlphaFoldDB" id="A0A2T6CAH6"/>
<proteinExistence type="predicted"/>
<comment type="caution">
    <text evidence="1">The sequence shown here is derived from an EMBL/GenBank/DDBJ whole genome shotgun (WGS) entry which is preliminary data.</text>
</comment>
<name>A0A2T6CAH6_9RHOB</name>
<protein>
    <submittedName>
        <fullName evidence="1">Uncharacterized protein</fullName>
    </submittedName>
</protein>
<accession>A0A2T6CAH6</accession>
<evidence type="ECO:0000313" key="2">
    <source>
        <dbReference type="Proteomes" id="UP000244092"/>
    </source>
</evidence>
<evidence type="ECO:0000313" key="1">
    <source>
        <dbReference type="EMBL" id="PTX72219.1"/>
    </source>
</evidence>
<organism evidence="1 2">
    <name type="scientific">Sulfitobacter mediterraneus</name>
    <dbReference type="NCBI Taxonomy" id="83219"/>
    <lineage>
        <taxon>Bacteria</taxon>
        <taxon>Pseudomonadati</taxon>
        <taxon>Pseudomonadota</taxon>
        <taxon>Alphaproteobacteria</taxon>
        <taxon>Rhodobacterales</taxon>
        <taxon>Roseobacteraceae</taxon>
        <taxon>Sulfitobacter</taxon>
    </lineage>
</organism>
<reference evidence="1 2" key="1">
    <citation type="submission" date="2018-04" db="EMBL/GenBank/DDBJ databases">
        <title>Genomic Encyclopedia of Archaeal and Bacterial Type Strains, Phase II (KMG-II): from individual species to whole genera.</title>
        <authorList>
            <person name="Goeker M."/>
        </authorList>
    </citation>
    <scope>NUCLEOTIDE SEQUENCE [LARGE SCALE GENOMIC DNA]</scope>
    <source>
        <strain evidence="1 2">DSM 12244</strain>
    </source>
</reference>